<evidence type="ECO:0000313" key="1">
    <source>
        <dbReference type="EMBL" id="HER96042.1"/>
    </source>
</evidence>
<dbReference type="EMBL" id="DSGB01000004">
    <property type="protein sequence ID" value="HER96042.1"/>
    <property type="molecule type" value="Genomic_DNA"/>
</dbReference>
<proteinExistence type="predicted"/>
<sequence length="192" mass="22254">MLIPISSILLRPPTMNRGWYQPNPWRMRLEVQFFSGNIISKLRSQASSGITFPQRTQPEPAQSLSISGEELRKAASRQDEPWKLALLEVASEELTRSAAMTYYFFPNARVDSSESSGDRVVLRVFYDKRWKPVIEPEVKIYNEDWEELSLQPLLLALEMIQEEILESEEDLALVYEWSQDIEKKLSGRLETS</sequence>
<reference evidence="1" key="1">
    <citation type="journal article" date="2020" name="mSystems">
        <title>Genome- and Community-Level Interaction Insights into Carbon Utilization and Element Cycling Functions of Hydrothermarchaeota in Hydrothermal Sediment.</title>
        <authorList>
            <person name="Zhou Z."/>
            <person name="Liu Y."/>
            <person name="Xu W."/>
            <person name="Pan J."/>
            <person name="Luo Z.H."/>
            <person name="Li M."/>
        </authorList>
    </citation>
    <scope>NUCLEOTIDE SEQUENCE [LARGE SCALE GENOMIC DNA]</scope>
    <source>
        <strain evidence="1">SpSt-143</strain>
    </source>
</reference>
<gene>
    <name evidence="1" type="ORF">ENO59_05940</name>
</gene>
<name>A0A7V2B0I0_RHOMR</name>
<accession>A0A7V2B0I0</accession>
<protein>
    <submittedName>
        <fullName evidence="1">Uncharacterized protein</fullName>
    </submittedName>
</protein>
<comment type="caution">
    <text evidence="1">The sequence shown here is derived from an EMBL/GenBank/DDBJ whole genome shotgun (WGS) entry which is preliminary data.</text>
</comment>
<dbReference type="AlphaFoldDB" id="A0A7V2B0I0"/>
<organism evidence="1">
    <name type="scientific">Rhodothermus marinus</name>
    <name type="common">Rhodothermus obamensis</name>
    <dbReference type="NCBI Taxonomy" id="29549"/>
    <lineage>
        <taxon>Bacteria</taxon>
        <taxon>Pseudomonadati</taxon>
        <taxon>Rhodothermota</taxon>
        <taxon>Rhodothermia</taxon>
        <taxon>Rhodothermales</taxon>
        <taxon>Rhodothermaceae</taxon>
        <taxon>Rhodothermus</taxon>
    </lineage>
</organism>